<keyword evidence="2 8" id="KW-0645">Protease</keyword>
<dbReference type="PANTHER" id="PTHR43690:SF17">
    <property type="entry name" value="PROTEIN YHJJ"/>
    <property type="match status" value="1"/>
</dbReference>
<dbReference type="AlphaFoldDB" id="A0A5J4PI27"/>
<evidence type="ECO:0000256" key="5">
    <source>
        <dbReference type="ARBA" id="ARBA00023049"/>
    </source>
</evidence>
<evidence type="ECO:0000256" key="3">
    <source>
        <dbReference type="ARBA" id="ARBA00022801"/>
    </source>
</evidence>
<gene>
    <name evidence="8" type="ORF">EZS27_040142</name>
</gene>
<feature type="non-terminal residue" evidence="8">
    <location>
        <position position="212"/>
    </location>
</feature>
<evidence type="ECO:0000256" key="1">
    <source>
        <dbReference type="ARBA" id="ARBA00007261"/>
    </source>
</evidence>
<dbReference type="PANTHER" id="PTHR43690">
    <property type="entry name" value="NARDILYSIN"/>
    <property type="match status" value="1"/>
</dbReference>
<name>A0A5J4PI27_9ZZZZ</name>
<accession>A0A5J4PI27</accession>
<dbReference type="EC" id="3.4.24.-" evidence="8"/>
<evidence type="ECO:0000313" key="8">
    <source>
        <dbReference type="EMBL" id="KAA6308179.1"/>
    </source>
</evidence>
<evidence type="ECO:0000259" key="6">
    <source>
        <dbReference type="Pfam" id="PF00675"/>
    </source>
</evidence>
<keyword evidence="4" id="KW-0862">Zinc</keyword>
<dbReference type="GO" id="GO:0046872">
    <property type="term" value="F:metal ion binding"/>
    <property type="evidence" value="ECO:0007669"/>
    <property type="project" value="InterPro"/>
</dbReference>
<dbReference type="GO" id="GO:0006508">
    <property type="term" value="P:proteolysis"/>
    <property type="evidence" value="ECO:0007669"/>
    <property type="project" value="UniProtKB-KW"/>
</dbReference>
<sequence>MVIRKHSFPNGLRLVHSRDESTRMVALNVLYNVGARDEQPEHTGFAHLFEHLMFGGSVNIPDYDAALQLAGGENNAWTNNDITNYYLTVPDRNVEVAFWLESDRMLSLTFNPKSLEVQREVVAEEFKQRCLNKPYGDVEHLMRPLAYKVHPYQWAVIGKELAHIANVTLEEVKDFFFRFYAPDNAILAVTGNISFEETVRLTDKWFGSIPAR</sequence>
<keyword evidence="5" id="KW-0482">Metalloprotease</keyword>
<dbReference type="InterPro" id="IPR007863">
    <property type="entry name" value="Peptidase_M16_C"/>
</dbReference>
<dbReference type="InterPro" id="IPR011765">
    <property type="entry name" value="Pept_M16_N"/>
</dbReference>
<dbReference type="GO" id="GO:0008237">
    <property type="term" value="F:metallopeptidase activity"/>
    <property type="evidence" value="ECO:0007669"/>
    <property type="project" value="UniProtKB-KW"/>
</dbReference>
<keyword evidence="3 8" id="KW-0378">Hydrolase</keyword>
<proteinExistence type="inferred from homology"/>
<comment type="similarity">
    <text evidence="1">Belongs to the peptidase M16 family.</text>
</comment>
<protein>
    <submittedName>
        <fullName evidence="8">Putative zinc protease</fullName>
        <ecNumber evidence="8">3.4.24.-</ecNumber>
    </submittedName>
</protein>
<dbReference type="EMBL" id="SNRY01008654">
    <property type="protein sequence ID" value="KAA6308179.1"/>
    <property type="molecule type" value="Genomic_DNA"/>
</dbReference>
<feature type="domain" description="Peptidase M16 C-terminal" evidence="7">
    <location>
        <begin position="166"/>
        <end position="211"/>
    </location>
</feature>
<dbReference type="Pfam" id="PF00675">
    <property type="entry name" value="Peptidase_M16"/>
    <property type="match status" value="1"/>
</dbReference>
<evidence type="ECO:0000256" key="4">
    <source>
        <dbReference type="ARBA" id="ARBA00022833"/>
    </source>
</evidence>
<dbReference type="InterPro" id="IPR011249">
    <property type="entry name" value="Metalloenz_LuxS/M16"/>
</dbReference>
<feature type="domain" description="Peptidase M16 N-terminal" evidence="6">
    <location>
        <begin position="15"/>
        <end position="128"/>
    </location>
</feature>
<dbReference type="Pfam" id="PF05193">
    <property type="entry name" value="Peptidase_M16_C"/>
    <property type="match status" value="1"/>
</dbReference>
<reference evidence="8" key="1">
    <citation type="submission" date="2019-03" db="EMBL/GenBank/DDBJ databases">
        <title>Single cell metagenomics reveals metabolic interactions within the superorganism composed of flagellate Streblomastix strix and complex community of Bacteroidetes bacteria on its surface.</title>
        <authorList>
            <person name="Treitli S.C."/>
            <person name="Kolisko M."/>
            <person name="Husnik F."/>
            <person name="Keeling P."/>
            <person name="Hampl V."/>
        </authorList>
    </citation>
    <scope>NUCLEOTIDE SEQUENCE</scope>
    <source>
        <strain evidence="8">STM</strain>
    </source>
</reference>
<dbReference type="Gene3D" id="3.30.830.10">
    <property type="entry name" value="Metalloenzyme, LuxS/M16 peptidase-like"/>
    <property type="match status" value="1"/>
</dbReference>
<evidence type="ECO:0000259" key="7">
    <source>
        <dbReference type="Pfam" id="PF05193"/>
    </source>
</evidence>
<comment type="caution">
    <text evidence="8">The sequence shown here is derived from an EMBL/GenBank/DDBJ whole genome shotgun (WGS) entry which is preliminary data.</text>
</comment>
<dbReference type="SUPFAM" id="SSF63411">
    <property type="entry name" value="LuxS/MPP-like metallohydrolase"/>
    <property type="match status" value="1"/>
</dbReference>
<evidence type="ECO:0000256" key="2">
    <source>
        <dbReference type="ARBA" id="ARBA00022670"/>
    </source>
</evidence>
<organism evidence="8">
    <name type="scientific">termite gut metagenome</name>
    <dbReference type="NCBI Taxonomy" id="433724"/>
    <lineage>
        <taxon>unclassified sequences</taxon>
        <taxon>metagenomes</taxon>
        <taxon>organismal metagenomes</taxon>
    </lineage>
</organism>
<dbReference type="InterPro" id="IPR050626">
    <property type="entry name" value="Peptidase_M16"/>
</dbReference>